<protein>
    <submittedName>
        <fullName evidence="3">Uncharacterized protein</fullName>
    </submittedName>
</protein>
<dbReference type="EMBL" id="MYFO01000022">
    <property type="protein sequence ID" value="TFE85912.1"/>
    <property type="molecule type" value="Genomic_DNA"/>
</dbReference>
<dbReference type="OrthoDB" id="55273at2"/>
<feature type="region of interest" description="Disordered" evidence="1">
    <location>
        <begin position="22"/>
        <end position="41"/>
    </location>
</feature>
<dbReference type="RefSeq" id="WP_134754613.1">
    <property type="nucleotide sequence ID" value="NZ_MYFO02000006.1"/>
</dbReference>
<reference evidence="3 4" key="1">
    <citation type="submission" date="2017-03" db="EMBL/GenBank/DDBJ databases">
        <title>Isolation of Levoglucosan Utilizing Bacteria.</title>
        <authorList>
            <person name="Arya A.S."/>
        </authorList>
    </citation>
    <scope>NUCLEOTIDE SEQUENCE [LARGE SCALE GENOMIC DNA]</scope>
    <source>
        <strain evidence="3 4">MEC069</strain>
    </source>
</reference>
<sequence length="94" mass="10339">MKKLTKLLVSSSLTLALLAGCSSGPSDEQAASPGPEQNQTQQEAVNLKLYTWLSEDTAHWSKILPEFTKEYPNIKVDVNILAAKSPVNKWPEGR</sequence>
<keyword evidence="2" id="KW-0732">Signal</keyword>
<dbReference type="Gene3D" id="3.40.190.10">
    <property type="entry name" value="Periplasmic binding protein-like II"/>
    <property type="match status" value="1"/>
</dbReference>
<feature type="signal peptide" evidence="2">
    <location>
        <begin position="1"/>
        <end position="30"/>
    </location>
</feature>
<organism evidence="3 4">
    <name type="scientific">Paenibacillus athensensis</name>
    <dbReference type="NCBI Taxonomy" id="1967502"/>
    <lineage>
        <taxon>Bacteria</taxon>
        <taxon>Bacillati</taxon>
        <taxon>Bacillota</taxon>
        <taxon>Bacilli</taxon>
        <taxon>Bacillales</taxon>
        <taxon>Paenibacillaceae</taxon>
        <taxon>Paenibacillus</taxon>
    </lineage>
</organism>
<evidence type="ECO:0000256" key="2">
    <source>
        <dbReference type="SAM" id="SignalP"/>
    </source>
</evidence>
<dbReference type="Proteomes" id="UP000298246">
    <property type="component" value="Unassembled WGS sequence"/>
</dbReference>
<dbReference type="SUPFAM" id="SSF53850">
    <property type="entry name" value="Periplasmic binding protein-like II"/>
    <property type="match status" value="1"/>
</dbReference>
<proteinExistence type="predicted"/>
<dbReference type="PROSITE" id="PS51257">
    <property type="entry name" value="PROKAR_LIPOPROTEIN"/>
    <property type="match status" value="1"/>
</dbReference>
<gene>
    <name evidence="3" type="ORF">B5M42_16035</name>
</gene>
<keyword evidence="4" id="KW-1185">Reference proteome</keyword>
<feature type="chain" id="PRO_5021445122" evidence="2">
    <location>
        <begin position="31"/>
        <end position="94"/>
    </location>
</feature>
<evidence type="ECO:0000256" key="1">
    <source>
        <dbReference type="SAM" id="MobiDB-lite"/>
    </source>
</evidence>
<accession>A0A4Y8PXJ2</accession>
<evidence type="ECO:0000313" key="3">
    <source>
        <dbReference type="EMBL" id="TFE85912.1"/>
    </source>
</evidence>
<comment type="caution">
    <text evidence="3">The sequence shown here is derived from an EMBL/GenBank/DDBJ whole genome shotgun (WGS) entry which is preliminary data.</text>
</comment>
<dbReference type="AlphaFoldDB" id="A0A4Y8PXJ2"/>
<evidence type="ECO:0000313" key="4">
    <source>
        <dbReference type="Proteomes" id="UP000298246"/>
    </source>
</evidence>
<name>A0A4Y8PXJ2_9BACL</name>